<dbReference type="InterPro" id="IPR024078">
    <property type="entry name" value="LmbE-like_dom_sf"/>
</dbReference>
<dbReference type="SUPFAM" id="SSF102588">
    <property type="entry name" value="LmbE-like"/>
    <property type="match status" value="1"/>
</dbReference>
<evidence type="ECO:0008006" key="3">
    <source>
        <dbReference type="Google" id="ProtNLM"/>
    </source>
</evidence>
<reference evidence="1 2" key="1">
    <citation type="submission" date="2020-04" db="EMBL/GenBank/DDBJ databases">
        <authorList>
            <person name="De Canck E."/>
        </authorList>
    </citation>
    <scope>NUCLEOTIDE SEQUENCE [LARGE SCALE GENOMIC DNA]</scope>
    <source>
        <strain evidence="1 2">LMG 22037</strain>
    </source>
</reference>
<dbReference type="EMBL" id="CADIKB010000003">
    <property type="protein sequence ID" value="CAB3653433.1"/>
    <property type="molecule type" value="Genomic_DNA"/>
</dbReference>
<dbReference type="Proteomes" id="UP000494249">
    <property type="component" value="Unassembled WGS sequence"/>
</dbReference>
<sequence length="230" mass="26160">MMQSHARLLVVSPHLDDAVLSCGLLLTANPSAIVCTVFTAPPRENMSTDWDRQAGFNDAFEAMRVRRQEDSEALQMLHAQPIHLPFRDAQYRHTPSPEALTEALRHTLLAHMPDKVVIPLGLFHSDHTLVSDACLPLIAEMRGTVFHTYEDVPYRRMEQAVPERIEELRNRGYVLTPTDDLPATTRESASHEQMKREAIAAYASQLRAFGPDAETTLYSTEKYWELKRDH</sequence>
<proteinExistence type="predicted"/>
<protein>
    <recommendedName>
        <fullName evidence="3">2'-N-acetylparomamine deacetylase</fullName>
    </recommendedName>
</protein>
<dbReference type="AlphaFoldDB" id="A0A6J5ANS7"/>
<dbReference type="Pfam" id="PF02585">
    <property type="entry name" value="PIG-L"/>
    <property type="match status" value="1"/>
</dbReference>
<evidence type="ECO:0000313" key="2">
    <source>
        <dbReference type="Proteomes" id="UP000494249"/>
    </source>
</evidence>
<dbReference type="InterPro" id="IPR003737">
    <property type="entry name" value="GlcNAc_PI_deacetylase-related"/>
</dbReference>
<gene>
    <name evidence="1" type="ORF">LMG22037_01096</name>
</gene>
<name>A0A6J5ANS7_9BURK</name>
<dbReference type="Gene3D" id="3.40.50.10320">
    <property type="entry name" value="LmbE-like"/>
    <property type="match status" value="1"/>
</dbReference>
<accession>A0A6J5ANS7</accession>
<organism evidence="1 2">
    <name type="scientific">Paraburkholderia phenoliruptrix</name>
    <dbReference type="NCBI Taxonomy" id="252970"/>
    <lineage>
        <taxon>Bacteria</taxon>
        <taxon>Pseudomonadati</taxon>
        <taxon>Pseudomonadota</taxon>
        <taxon>Betaproteobacteria</taxon>
        <taxon>Burkholderiales</taxon>
        <taxon>Burkholderiaceae</taxon>
        <taxon>Paraburkholderia</taxon>
    </lineage>
</organism>
<dbReference type="RefSeq" id="WP_035478129.1">
    <property type="nucleotide sequence ID" value="NZ_CADFGL010000004.1"/>
</dbReference>
<evidence type="ECO:0000313" key="1">
    <source>
        <dbReference type="EMBL" id="CAB3653433.1"/>
    </source>
</evidence>